<dbReference type="EMBL" id="CAJMWW010000664">
    <property type="protein sequence ID" value="CAE6481489.1"/>
    <property type="molecule type" value="Genomic_DNA"/>
</dbReference>
<proteinExistence type="predicted"/>
<comment type="caution">
    <text evidence="1">The sequence shown here is derived from an EMBL/GenBank/DDBJ whole genome shotgun (WGS) entry which is preliminary data.</text>
</comment>
<evidence type="ECO:0000313" key="2">
    <source>
        <dbReference type="Proteomes" id="UP000663841"/>
    </source>
</evidence>
<dbReference type="Proteomes" id="UP000663841">
    <property type="component" value="Unassembled WGS sequence"/>
</dbReference>
<evidence type="ECO:0000313" key="1">
    <source>
        <dbReference type="EMBL" id="CAE6481489.1"/>
    </source>
</evidence>
<accession>A0A8H3CF51</accession>
<name>A0A8H3CF51_9AGAM</name>
<gene>
    <name evidence="1" type="ORF">RDB_LOCUS209501</name>
</gene>
<dbReference type="AlphaFoldDB" id="A0A8H3CF51"/>
<reference evidence="1" key="1">
    <citation type="submission" date="2021-01" db="EMBL/GenBank/DDBJ databases">
        <authorList>
            <person name="Kaushik A."/>
        </authorList>
    </citation>
    <scope>NUCLEOTIDE SEQUENCE</scope>
    <source>
        <strain evidence="1">AG3-T5</strain>
    </source>
</reference>
<organism evidence="1 2">
    <name type="scientific">Rhizoctonia solani</name>
    <dbReference type="NCBI Taxonomy" id="456999"/>
    <lineage>
        <taxon>Eukaryota</taxon>
        <taxon>Fungi</taxon>
        <taxon>Dikarya</taxon>
        <taxon>Basidiomycota</taxon>
        <taxon>Agaricomycotina</taxon>
        <taxon>Agaricomycetes</taxon>
        <taxon>Cantharellales</taxon>
        <taxon>Ceratobasidiaceae</taxon>
        <taxon>Rhizoctonia</taxon>
    </lineage>
</organism>
<sequence>MTGLDRLSIHSSVPICSALSQMHCQLTELLYHCLSSYSYPISGFLSTQPTIEKLIIVCPADGLSNLAPEALPALRDLNVPVQLLSTPLISHLSRLSRLFVLNTVTNLAQFVQLAGSLQTITVPRLLELLVGIDTSMDPRAIEIASIGLGYLGSAAPFVTSLKLNIDQGYIWQDELHDMFLFVLPRFPNLRTLTMMSPPPYEITYTRNFQMRKLSQSISPPHNALSSALTTDISLLLLALQSGSTQDQPNSDALHDKS</sequence>
<protein>
    <submittedName>
        <fullName evidence="1">Uncharacterized protein</fullName>
    </submittedName>
</protein>